<evidence type="ECO:0000259" key="5">
    <source>
        <dbReference type="Pfam" id="PF22780"/>
    </source>
</evidence>
<dbReference type="PANTHER" id="PTHR42887">
    <property type="entry name" value="OS12G0638800 PROTEIN"/>
    <property type="match status" value="1"/>
</dbReference>
<dbReference type="RefSeq" id="WP_084071351.1">
    <property type="nucleotide sequence ID" value="NZ_FWXY01000026.1"/>
</dbReference>
<feature type="domain" description="RsdA/BaiN/AoA(So)-like Rossmann fold-like" evidence="4">
    <location>
        <begin position="5"/>
        <end position="391"/>
    </location>
</feature>
<name>A0A1W2E8R8_9BACT</name>
<dbReference type="Proteomes" id="UP000192418">
    <property type="component" value="Unassembled WGS sequence"/>
</dbReference>
<accession>A0A1W2E8R8</accession>
<dbReference type="InterPro" id="IPR004792">
    <property type="entry name" value="BaiN-like"/>
</dbReference>
<dbReference type="PRINTS" id="PR00411">
    <property type="entry name" value="PNDRDTASEI"/>
</dbReference>
<evidence type="ECO:0000256" key="2">
    <source>
        <dbReference type="ARBA" id="ARBA00022630"/>
    </source>
</evidence>
<keyword evidence="7" id="KW-1185">Reference proteome</keyword>
<evidence type="ECO:0000313" key="7">
    <source>
        <dbReference type="Proteomes" id="UP000192418"/>
    </source>
</evidence>
<dbReference type="PANTHER" id="PTHR42887:SF2">
    <property type="entry name" value="OS12G0638800 PROTEIN"/>
    <property type="match status" value="1"/>
</dbReference>
<evidence type="ECO:0000256" key="3">
    <source>
        <dbReference type="ARBA" id="ARBA00022827"/>
    </source>
</evidence>
<dbReference type="InterPro" id="IPR036188">
    <property type="entry name" value="FAD/NAD-bd_sf"/>
</dbReference>
<protein>
    <recommendedName>
        <fullName evidence="8">Flavoprotein, HI0933 family</fullName>
    </recommendedName>
</protein>
<dbReference type="NCBIfam" id="TIGR00275">
    <property type="entry name" value="aminoacetone oxidase family FAD-binding enzyme"/>
    <property type="match status" value="1"/>
</dbReference>
<organism evidence="6 7">
    <name type="scientific">Desulfocicer vacuolatum DSM 3385</name>
    <dbReference type="NCBI Taxonomy" id="1121400"/>
    <lineage>
        <taxon>Bacteria</taxon>
        <taxon>Pseudomonadati</taxon>
        <taxon>Thermodesulfobacteriota</taxon>
        <taxon>Desulfobacteria</taxon>
        <taxon>Desulfobacterales</taxon>
        <taxon>Desulfobacteraceae</taxon>
        <taxon>Desulfocicer</taxon>
    </lineage>
</organism>
<evidence type="ECO:0008006" key="8">
    <source>
        <dbReference type="Google" id="ProtNLM"/>
    </source>
</evidence>
<evidence type="ECO:0000256" key="1">
    <source>
        <dbReference type="ARBA" id="ARBA00001974"/>
    </source>
</evidence>
<proteinExistence type="predicted"/>
<dbReference type="InterPro" id="IPR023166">
    <property type="entry name" value="BaiN-like_dom_sf"/>
</dbReference>
<dbReference type="EMBL" id="FWXY01000026">
    <property type="protein sequence ID" value="SMD05832.1"/>
    <property type="molecule type" value="Genomic_DNA"/>
</dbReference>
<dbReference type="Gene3D" id="1.10.8.260">
    <property type="entry name" value="HI0933 insert domain-like"/>
    <property type="match status" value="1"/>
</dbReference>
<feature type="domain" description="RsdA/BaiN/AoA(So)-like insert" evidence="5">
    <location>
        <begin position="189"/>
        <end position="338"/>
    </location>
</feature>
<dbReference type="Pfam" id="PF03486">
    <property type="entry name" value="HI0933_like"/>
    <property type="match status" value="1"/>
</dbReference>
<evidence type="ECO:0000259" key="4">
    <source>
        <dbReference type="Pfam" id="PF03486"/>
    </source>
</evidence>
<dbReference type="Gene3D" id="2.40.30.10">
    <property type="entry name" value="Translation factors"/>
    <property type="match status" value="1"/>
</dbReference>
<dbReference type="Pfam" id="PF22780">
    <property type="entry name" value="HI0933_like_1st"/>
    <property type="match status" value="1"/>
</dbReference>
<dbReference type="STRING" id="1121400.SAMN02746065_12621"/>
<dbReference type="PRINTS" id="PR00368">
    <property type="entry name" value="FADPNR"/>
</dbReference>
<reference evidence="6 7" key="1">
    <citation type="submission" date="2017-04" db="EMBL/GenBank/DDBJ databases">
        <authorList>
            <person name="Afonso C.L."/>
            <person name="Miller P.J."/>
            <person name="Scott M.A."/>
            <person name="Spackman E."/>
            <person name="Goraichik I."/>
            <person name="Dimitrov K.M."/>
            <person name="Suarez D.L."/>
            <person name="Swayne D.E."/>
        </authorList>
    </citation>
    <scope>NUCLEOTIDE SEQUENCE [LARGE SCALE GENOMIC DNA]</scope>
    <source>
        <strain evidence="6 7">DSM 3385</strain>
    </source>
</reference>
<dbReference type="Gene3D" id="3.50.50.60">
    <property type="entry name" value="FAD/NAD(P)-binding domain"/>
    <property type="match status" value="1"/>
</dbReference>
<comment type="cofactor">
    <cofactor evidence="1">
        <name>FAD</name>
        <dbReference type="ChEBI" id="CHEBI:57692"/>
    </cofactor>
</comment>
<sequence>MTNKDVIIIGAGASGLMCAMAAGRHRRRVVVLDHAKKPGQKIIMSGGGRCNFTNTGVEAENFISHNPHFVKSALSRFSQWDFLEMISTHHIPYHERDHGQLFCNNSSSDILEMLLNECKKVKVDIRVGTTIDKISQMEDGGFSVSTSRGILKSQSLVVATGGLSIPGAGASPLGYRIAEQFNIKVWPTRPGLVPFTLHPPDKEKLSGLPGISVDATVTVGHHSFRENILFTHRGLSGPAILQISSMWPPGEAVCINLLPDINLEETFKKAQSTSPKRKVKSLLSDFLPKRLVAAMVGEFPADQALHALSHNKFRSIAQNIHQWHLKPGGTEGYRTAEVTLGGVDCNAVSSKTMEARQVKGLFFTGEVLDVTGWLGGYNLQWAWSSGWCAGQYV</sequence>
<dbReference type="OrthoDB" id="9773233at2"/>
<gene>
    <name evidence="6" type="ORF">SAMN02746065_12621</name>
</gene>
<dbReference type="AlphaFoldDB" id="A0A1W2E8R8"/>
<dbReference type="SUPFAM" id="SSF160996">
    <property type="entry name" value="HI0933 insert domain-like"/>
    <property type="match status" value="1"/>
</dbReference>
<dbReference type="InterPro" id="IPR057661">
    <property type="entry name" value="RsdA/BaiN/AoA(So)_Rossmann"/>
</dbReference>
<dbReference type="InterPro" id="IPR055178">
    <property type="entry name" value="RsdA/BaiN/AoA(So)-like_dom"/>
</dbReference>
<keyword evidence="2" id="KW-0285">Flavoprotein</keyword>
<dbReference type="SUPFAM" id="SSF51905">
    <property type="entry name" value="FAD/NAD(P)-binding domain"/>
    <property type="match status" value="1"/>
</dbReference>
<keyword evidence="3" id="KW-0274">FAD</keyword>
<evidence type="ECO:0000313" key="6">
    <source>
        <dbReference type="EMBL" id="SMD05832.1"/>
    </source>
</evidence>